<keyword evidence="2" id="KW-1185">Reference proteome</keyword>
<reference evidence="1 2" key="1">
    <citation type="journal article" date="2019" name="G3 (Bethesda)">
        <title>Sequencing of a Wild Apple (Malus baccata) Genome Unravels the Differences Between Cultivated and Wild Apple Species Regarding Disease Resistance and Cold Tolerance.</title>
        <authorList>
            <person name="Chen X."/>
        </authorList>
    </citation>
    <scope>NUCLEOTIDE SEQUENCE [LARGE SCALE GENOMIC DNA]</scope>
    <source>
        <strain evidence="2">cv. Shandingzi</strain>
        <tissue evidence="1">Leaves</tissue>
    </source>
</reference>
<organism evidence="1 2">
    <name type="scientific">Malus baccata</name>
    <name type="common">Siberian crab apple</name>
    <name type="synonym">Pyrus baccata</name>
    <dbReference type="NCBI Taxonomy" id="106549"/>
    <lineage>
        <taxon>Eukaryota</taxon>
        <taxon>Viridiplantae</taxon>
        <taxon>Streptophyta</taxon>
        <taxon>Embryophyta</taxon>
        <taxon>Tracheophyta</taxon>
        <taxon>Spermatophyta</taxon>
        <taxon>Magnoliopsida</taxon>
        <taxon>eudicotyledons</taxon>
        <taxon>Gunneridae</taxon>
        <taxon>Pentapetalae</taxon>
        <taxon>rosids</taxon>
        <taxon>fabids</taxon>
        <taxon>Rosales</taxon>
        <taxon>Rosaceae</taxon>
        <taxon>Amygdaloideae</taxon>
        <taxon>Maleae</taxon>
        <taxon>Malus</taxon>
    </lineage>
</organism>
<sequence>MANTPWLPSIPPHPLSSLLPPLLPLESHSLRQSHRQLLSSPVSPTLTYFFSGEPNPNPTFLQRAHPQSLSSLTTPPEIAFFDRVGLKMNDHGRERQRDKGNRSRMFNYVVKDVWL</sequence>
<accession>A0A540NCA3</accession>
<comment type="caution">
    <text evidence="1">The sequence shown here is derived from an EMBL/GenBank/DDBJ whole genome shotgun (WGS) entry which is preliminary data.</text>
</comment>
<evidence type="ECO:0000313" key="2">
    <source>
        <dbReference type="Proteomes" id="UP000315295"/>
    </source>
</evidence>
<dbReference type="AlphaFoldDB" id="A0A540NCA3"/>
<evidence type="ECO:0000313" key="1">
    <source>
        <dbReference type="EMBL" id="TQE08668.1"/>
    </source>
</evidence>
<gene>
    <name evidence="1" type="ORF">C1H46_005652</name>
</gene>
<name>A0A540NCA3_MALBA</name>
<dbReference type="Proteomes" id="UP000315295">
    <property type="component" value="Unassembled WGS sequence"/>
</dbReference>
<protein>
    <submittedName>
        <fullName evidence="1">Uncharacterized protein</fullName>
    </submittedName>
</protein>
<dbReference type="EMBL" id="VIEB01000067">
    <property type="protein sequence ID" value="TQE08668.1"/>
    <property type="molecule type" value="Genomic_DNA"/>
</dbReference>
<proteinExistence type="predicted"/>